<dbReference type="AlphaFoldDB" id="A0AAW1NNE8"/>
<evidence type="ECO:0000256" key="3">
    <source>
        <dbReference type="SAM" id="Phobius"/>
    </source>
</evidence>
<dbReference type="InterPro" id="IPR001245">
    <property type="entry name" value="Ser-Thr/Tyr_kinase_cat_dom"/>
</dbReference>
<dbReference type="Pfam" id="PF07714">
    <property type="entry name" value="PK_Tyr_Ser-Thr"/>
    <property type="match status" value="1"/>
</dbReference>
<accession>A0AAW1NNE8</accession>
<sequence>MPQPPVLSTANTSLENTTAFNEYFTAKYTEYQSQPGFNATVSQPCAADYTTINAPPSTCTGSWSSSVTYNNNTGCLTEQNANYNGTSVLVPFNFNIVNTSQECCNLCQSAQSGTYDLQFPCNSWIWCGNPSGCCGLGGKGCSQQPPFNHFFPFGMCTLKYMYEVNPTEANQSYAVDAWYQASDVTNWNRWTVNGTSYTQECKAFTSGLTVYNPSIVTQLDPGPQSGFEPALIGQQIPGHDYVCANSTDPNTPQSTCRDYGPLQVLSDRCQQDSMCDALVLEPLGCCNQSNSTAFRKNFGGDPNVGQQCLLAQPFASTWLFNGTHPASSTLTTQSQTGSSSSTGAIVGGVVGGVVGAVLLAALAAVVVCNRRRRGSVLAFRTPPTKRRTLEDSSPETQEVWLSGQRRRGGSDSGQYSGSYYSNGPNSNSQYTGSTELPAWLRRERGSYGEGSAPDDSGDPDASCLQSGGTRTASAPHSRSTPPPSGEAASIKSVGSSNAGTRLLASMRSGTVQGTPGVIPKEWDIHPNDIRIAKLPGGKDHQLGAGGFGKVYKGYLHDVDPVAIKALKGEQDKRLQAAFLKEIDILRRSRHPHIVQYLGAVTAGGHTLLVCEYMEGGDLWTALSRDDGAYSWKNRGRHVALEVSLALHYLHSHNTIHFDLKSANVLLTRTGTAKVADVGLARIMRTTQYTRAEVPGTWAWAAPETILNLQCTPKVDVFSFGVLMWEIITGEIPVRGQLRSAKVPEECSEEVAALMDRCLDGRPELRPDMRAIIEALRVLI</sequence>
<feature type="region of interest" description="Disordered" evidence="2">
    <location>
        <begin position="384"/>
        <end position="432"/>
    </location>
</feature>
<dbReference type="GO" id="GO:0005524">
    <property type="term" value="F:ATP binding"/>
    <property type="evidence" value="ECO:0007669"/>
    <property type="project" value="UniProtKB-UniRule"/>
</dbReference>
<dbReference type="EMBL" id="JALJOQ010000234">
    <property type="protein sequence ID" value="KAK9788134.1"/>
    <property type="molecule type" value="Genomic_DNA"/>
</dbReference>
<evidence type="ECO:0000256" key="2">
    <source>
        <dbReference type="SAM" id="MobiDB-lite"/>
    </source>
</evidence>
<evidence type="ECO:0000256" key="1">
    <source>
        <dbReference type="PROSITE-ProRule" id="PRU10141"/>
    </source>
</evidence>
<feature type="transmembrane region" description="Helical" evidence="3">
    <location>
        <begin position="344"/>
        <end position="367"/>
    </location>
</feature>
<dbReference type="GO" id="GO:0004674">
    <property type="term" value="F:protein serine/threonine kinase activity"/>
    <property type="evidence" value="ECO:0007669"/>
    <property type="project" value="TreeGrafter"/>
</dbReference>
<dbReference type="PROSITE" id="PS50011">
    <property type="entry name" value="PROTEIN_KINASE_DOM"/>
    <property type="match status" value="1"/>
</dbReference>
<keyword evidence="1" id="KW-0067">ATP-binding</keyword>
<feature type="region of interest" description="Disordered" evidence="2">
    <location>
        <begin position="445"/>
        <end position="494"/>
    </location>
</feature>
<feature type="compositionally biased region" description="Low complexity" evidence="2">
    <location>
        <begin position="450"/>
        <end position="462"/>
    </location>
</feature>
<evidence type="ECO:0000259" key="4">
    <source>
        <dbReference type="PROSITE" id="PS50011"/>
    </source>
</evidence>
<dbReference type="PANTHER" id="PTHR44329">
    <property type="entry name" value="SERINE/THREONINE-PROTEIN KINASE TNNI3K-RELATED"/>
    <property type="match status" value="1"/>
</dbReference>
<organism evidence="5 6">
    <name type="scientific">Symbiochloris irregularis</name>
    <dbReference type="NCBI Taxonomy" id="706552"/>
    <lineage>
        <taxon>Eukaryota</taxon>
        <taxon>Viridiplantae</taxon>
        <taxon>Chlorophyta</taxon>
        <taxon>core chlorophytes</taxon>
        <taxon>Trebouxiophyceae</taxon>
        <taxon>Trebouxiales</taxon>
        <taxon>Trebouxiaceae</taxon>
        <taxon>Symbiochloris</taxon>
    </lineage>
</organism>
<feature type="compositionally biased region" description="Low complexity" evidence="2">
    <location>
        <begin position="412"/>
        <end position="429"/>
    </location>
</feature>
<name>A0AAW1NNE8_9CHLO</name>
<dbReference type="InterPro" id="IPR017441">
    <property type="entry name" value="Protein_kinase_ATP_BS"/>
</dbReference>
<gene>
    <name evidence="5" type="ORF">WJX73_005010</name>
</gene>
<dbReference type="InterPro" id="IPR000719">
    <property type="entry name" value="Prot_kinase_dom"/>
</dbReference>
<keyword evidence="3" id="KW-0812">Transmembrane</keyword>
<dbReference type="Gene3D" id="1.10.510.10">
    <property type="entry name" value="Transferase(Phosphotransferase) domain 1"/>
    <property type="match status" value="1"/>
</dbReference>
<comment type="caution">
    <text evidence="5">The sequence shown here is derived from an EMBL/GenBank/DDBJ whole genome shotgun (WGS) entry which is preliminary data.</text>
</comment>
<protein>
    <recommendedName>
        <fullName evidence="4">Protein kinase domain-containing protein</fullName>
    </recommendedName>
</protein>
<feature type="compositionally biased region" description="Polar residues" evidence="2">
    <location>
        <begin position="463"/>
        <end position="479"/>
    </location>
</feature>
<evidence type="ECO:0000313" key="5">
    <source>
        <dbReference type="EMBL" id="KAK9788134.1"/>
    </source>
</evidence>
<keyword evidence="3" id="KW-0472">Membrane</keyword>
<evidence type="ECO:0000313" key="6">
    <source>
        <dbReference type="Proteomes" id="UP001465755"/>
    </source>
</evidence>
<dbReference type="SMART" id="SM00220">
    <property type="entry name" value="S_TKc"/>
    <property type="match status" value="1"/>
</dbReference>
<dbReference type="InterPro" id="IPR011009">
    <property type="entry name" value="Kinase-like_dom_sf"/>
</dbReference>
<dbReference type="SUPFAM" id="SSF56112">
    <property type="entry name" value="Protein kinase-like (PK-like)"/>
    <property type="match status" value="1"/>
</dbReference>
<dbReference type="CDD" id="cd13999">
    <property type="entry name" value="STKc_MAP3K-like"/>
    <property type="match status" value="1"/>
</dbReference>
<keyword evidence="3" id="KW-1133">Transmembrane helix</keyword>
<dbReference type="InterPro" id="IPR051681">
    <property type="entry name" value="Ser/Thr_Kinases-Pseudokinases"/>
</dbReference>
<keyword evidence="1" id="KW-0547">Nucleotide-binding</keyword>
<reference evidence="5 6" key="1">
    <citation type="journal article" date="2024" name="Nat. Commun.">
        <title>Phylogenomics reveals the evolutionary origins of lichenization in chlorophyte algae.</title>
        <authorList>
            <person name="Puginier C."/>
            <person name="Libourel C."/>
            <person name="Otte J."/>
            <person name="Skaloud P."/>
            <person name="Haon M."/>
            <person name="Grisel S."/>
            <person name="Petersen M."/>
            <person name="Berrin J.G."/>
            <person name="Delaux P.M."/>
            <person name="Dal Grande F."/>
            <person name="Keller J."/>
        </authorList>
    </citation>
    <scope>NUCLEOTIDE SEQUENCE [LARGE SCALE GENOMIC DNA]</scope>
    <source>
        <strain evidence="5 6">SAG 2036</strain>
    </source>
</reference>
<dbReference type="Proteomes" id="UP001465755">
    <property type="component" value="Unassembled WGS sequence"/>
</dbReference>
<proteinExistence type="predicted"/>
<feature type="binding site" evidence="1">
    <location>
        <position position="564"/>
    </location>
    <ligand>
        <name>ATP</name>
        <dbReference type="ChEBI" id="CHEBI:30616"/>
    </ligand>
</feature>
<keyword evidence="6" id="KW-1185">Reference proteome</keyword>
<dbReference type="PANTHER" id="PTHR44329:SF261">
    <property type="entry name" value="ZINC FINGER CONTAINING PROTEIN KINASE-RELATED"/>
    <property type="match status" value="1"/>
</dbReference>
<dbReference type="PROSITE" id="PS00107">
    <property type="entry name" value="PROTEIN_KINASE_ATP"/>
    <property type="match status" value="1"/>
</dbReference>
<feature type="domain" description="Protein kinase" evidence="4">
    <location>
        <begin position="536"/>
        <end position="779"/>
    </location>
</feature>